<evidence type="ECO:0008006" key="6">
    <source>
        <dbReference type="Google" id="ProtNLM"/>
    </source>
</evidence>
<dbReference type="AlphaFoldDB" id="A0A9W6PRW4"/>
<gene>
    <name evidence="4" type="ORF">Arub01_06740</name>
</gene>
<name>A0A9W6PRW4_9ACTN</name>
<dbReference type="SUPFAM" id="SSF53335">
    <property type="entry name" value="S-adenosyl-L-methionine-dependent methyltransferases"/>
    <property type="match status" value="1"/>
</dbReference>
<protein>
    <recommendedName>
        <fullName evidence="6">Class I SAM-dependent methyltransferase</fullName>
    </recommendedName>
</protein>
<dbReference type="GO" id="GO:0005886">
    <property type="term" value="C:plasma membrane"/>
    <property type="evidence" value="ECO:0007669"/>
    <property type="project" value="TreeGrafter"/>
</dbReference>
<evidence type="ECO:0000256" key="3">
    <source>
        <dbReference type="SAM" id="MobiDB-lite"/>
    </source>
</evidence>
<dbReference type="GO" id="GO:0008168">
    <property type="term" value="F:methyltransferase activity"/>
    <property type="evidence" value="ECO:0007669"/>
    <property type="project" value="UniProtKB-KW"/>
</dbReference>
<keyword evidence="5" id="KW-1185">Reference proteome</keyword>
<keyword evidence="1" id="KW-0489">Methyltransferase</keyword>
<organism evidence="4 5">
    <name type="scientific">Actinomadura rubrobrunea</name>
    <dbReference type="NCBI Taxonomy" id="115335"/>
    <lineage>
        <taxon>Bacteria</taxon>
        <taxon>Bacillati</taxon>
        <taxon>Actinomycetota</taxon>
        <taxon>Actinomycetes</taxon>
        <taxon>Streptosporangiales</taxon>
        <taxon>Thermomonosporaceae</taxon>
        <taxon>Actinomadura</taxon>
    </lineage>
</organism>
<dbReference type="GO" id="GO:0071770">
    <property type="term" value="P:DIM/DIP cell wall layer assembly"/>
    <property type="evidence" value="ECO:0007669"/>
    <property type="project" value="TreeGrafter"/>
</dbReference>
<keyword evidence="2" id="KW-0808">Transferase</keyword>
<dbReference type="Pfam" id="PF13578">
    <property type="entry name" value="Methyltransf_24"/>
    <property type="match status" value="1"/>
</dbReference>
<evidence type="ECO:0000256" key="1">
    <source>
        <dbReference type="ARBA" id="ARBA00022603"/>
    </source>
</evidence>
<dbReference type="GO" id="GO:0032259">
    <property type="term" value="P:methylation"/>
    <property type="evidence" value="ECO:0007669"/>
    <property type="project" value="UniProtKB-KW"/>
</dbReference>
<feature type="compositionally biased region" description="Low complexity" evidence="3">
    <location>
        <begin position="1"/>
        <end position="13"/>
    </location>
</feature>
<feature type="region of interest" description="Disordered" evidence="3">
    <location>
        <begin position="1"/>
        <end position="29"/>
    </location>
</feature>
<accession>A0A9W6PRW4</accession>
<proteinExistence type="predicted"/>
<dbReference type="EMBL" id="BSRZ01000001">
    <property type="protein sequence ID" value="GLW62430.1"/>
    <property type="molecule type" value="Genomic_DNA"/>
</dbReference>
<dbReference type="PANTHER" id="PTHR40048">
    <property type="entry name" value="RHAMNOSYL O-METHYLTRANSFERASE"/>
    <property type="match status" value="1"/>
</dbReference>
<dbReference type="PANTHER" id="PTHR40048:SF1">
    <property type="entry name" value="RHAMNOSYL O-METHYLTRANSFERASE"/>
    <property type="match status" value="1"/>
</dbReference>
<evidence type="ECO:0000313" key="4">
    <source>
        <dbReference type="EMBL" id="GLW62430.1"/>
    </source>
</evidence>
<dbReference type="InterPro" id="IPR029063">
    <property type="entry name" value="SAM-dependent_MTases_sf"/>
</dbReference>
<evidence type="ECO:0000256" key="2">
    <source>
        <dbReference type="ARBA" id="ARBA00022679"/>
    </source>
</evidence>
<reference evidence="4" key="1">
    <citation type="submission" date="2023-02" db="EMBL/GenBank/DDBJ databases">
        <title>Actinomadura rubrobrunea NBRC 14622.</title>
        <authorList>
            <person name="Ichikawa N."/>
            <person name="Sato H."/>
            <person name="Tonouchi N."/>
        </authorList>
    </citation>
    <scope>NUCLEOTIDE SEQUENCE</scope>
    <source>
        <strain evidence="4">NBRC 14622</strain>
    </source>
</reference>
<comment type="caution">
    <text evidence="4">The sequence shown here is derived from an EMBL/GenBank/DDBJ whole genome shotgun (WGS) entry which is preliminary data.</text>
</comment>
<sequence length="258" mass="27557">MTDPMASTGAQPPTAAPPPARTPVDTVHEPMPPDLLRAARQAKGFMPEDEGQALYETALEYGARHGGAPILEVGSYCGKSAIYLGAAARRTGTVVVTVDHHRGSEENQPGWEYHDPSLVDPETGRMDTLPTFRKTIGAAGLEDCVVAVVGASRTVARLWRTPVALAFIDGGHAEVHARNDYEGWAPWVTVGGALVIHDVFPDPVDGGQAPYQQIYLRALNSGAFVERRVQGSLRVLERVDDRDPLAASPGRHEGAPSA</sequence>
<dbReference type="Gene3D" id="3.40.50.150">
    <property type="entry name" value="Vaccinia Virus protein VP39"/>
    <property type="match status" value="1"/>
</dbReference>
<dbReference type="Proteomes" id="UP001165124">
    <property type="component" value="Unassembled WGS sequence"/>
</dbReference>
<evidence type="ECO:0000313" key="5">
    <source>
        <dbReference type="Proteomes" id="UP001165124"/>
    </source>
</evidence>